<dbReference type="OrthoDB" id="1644630at2"/>
<feature type="region of interest" description="Disordered" evidence="1">
    <location>
        <begin position="79"/>
        <end position="117"/>
    </location>
</feature>
<dbReference type="AlphaFoldDB" id="A0A1I0BNC0"/>
<gene>
    <name evidence="2" type="ORF">SAMN04489758_101197</name>
</gene>
<dbReference type="RefSeq" id="WP_092351563.1">
    <property type="nucleotide sequence ID" value="NZ_CANSQN010000003.1"/>
</dbReference>
<sequence>MFRSLFKKHEQDDDIFEVDPVVEQRRKEKFSTPLIYDEEFKEEEASEPDEKVISKPKTKPKVNEVKPVVEEKPKSVYQMSEVISPMHGISRRKEAEKTEKRKKISKPKKKKNNDQLVPVISPYFGNYEEKPIIESEAKLTSINEEKEAEKLAKEIEKLPTVEENLRNIAKIVEEEKDQLKIIEERTGEFKLDFGTKEIEKQNSLIDEIDDDMSLDELMSLYEKKFKD</sequence>
<dbReference type="Proteomes" id="UP000198558">
    <property type="component" value="Unassembled WGS sequence"/>
</dbReference>
<evidence type="ECO:0000256" key="1">
    <source>
        <dbReference type="SAM" id="MobiDB-lite"/>
    </source>
</evidence>
<evidence type="ECO:0000313" key="3">
    <source>
        <dbReference type="Proteomes" id="UP000198558"/>
    </source>
</evidence>
<accession>A0A1I0BNC0</accession>
<protein>
    <submittedName>
        <fullName evidence="2">Uncharacterized protein</fullName>
    </submittedName>
</protein>
<evidence type="ECO:0000313" key="2">
    <source>
        <dbReference type="EMBL" id="SET08444.1"/>
    </source>
</evidence>
<feature type="compositionally biased region" description="Basic residues" evidence="1">
    <location>
        <begin position="100"/>
        <end position="111"/>
    </location>
</feature>
<dbReference type="GeneID" id="78287239"/>
<proteinExistence type="predicted"/>
<organism evidence="2 3">
    <name type="scientific">Thomasclavelia cocleata</name>
    <dbReference type="NCBI Taxonomy" id="69824"/>
    <lineage>
        <taxon>Bacteria</taxon>
        <taxon>Bacillati</taxon>
        <taxon>Bacillota</taxon>
        <taxon>Erysipelotrichia</taxon>
        <taxon>Erysipelotrichales</taxon>
        <taxon>Coprobacillaceae</taxon>
        <taxon>Thomasclavelia</taxon>
    </lineage>
</organism>
<reference evidence="3" key="1">
    <citation type="submission" date="2016-10" db="EMBL/GenBank/DDBJ databases">
        <authorList>
            <person name="Varghese N."/>
            <person name="Submissions S."/>
        </authorList>
    </citation>
    <scope>NUCLEOTIDE SEQUENCE [LARGE SCALE GENOMIC DNA]</scope>
    <source>
        <strain evidence="3">DSM 1551</strain>
    </source>
</reference>
<feature type="region of interest" description="Disordered" evidence="1">
    <location>
        <begin position="40"/>
        <end position="66"/>
    </location>
</feature>
<keyword evidence="3" id="KW-1185">Reference proteome</keyword>
<name>A0A1I0BNC0_9FIRM</name>
<dbReference type="EMBL" id="FOIN01000001">
    <property type="protein sequence ID" value="SET08444.1"/>
    <property type="molecule type" value="Genomic_DNA"/>
</dbReference>